<feature type="region of interest" description="Disordered" evidence="1">
    <location>
        <begin position="148"/>
        <end position="240"/>
    </location>
</feature>
<reference evidence="2" key="1">
    <citation type="submission" date="2021-06" db="EMBL/GenBank/DDBJ databases">
        <authorList>
            <person name="Kallberg Y."/>
            <person name="Tangrot J."/>
            <person name="Rosling A."/>
        </authorList>
    </citation>
    <scope>NUCLEOTIDE SEQUENCE</scope>
    <source>
        <strain evidence="2">87-6 pot B 2015</strain>
    </source>
</reference>
<proteinExistence type="predicted"/>
<feature type="compositionally biased region" description="Polar residues" evidence="1">
    <location>
        <begin position="199"/>
        <end position="213"/>
    </location>
</feature>
<feature type="compositionally biased region" description="Basic and acidic residues" evidence="1">
    <location>
        <begin position="148"/>
        <end position="160"/>
    </location>
</feature>
<sequence length="686" mass="79802">MFAYYQKEWPNKNHSVIYDALSKDLEEIIVSKFFNTDTTRVLKNIRDTWDVRGLWVTSLRHMGTAGHSYDPDRWRLWGCGSLKFGSLGTIWKKIFIKQSREKVDNEHVDHRKAQFQLSATKYQKGVATVVHSEIDKWTEEAINDEVSISKRSHENEEAVASKKQRQTRHGRNIPNYRDSDEPEYEPEYEPKKIRRKSNTRYSQMTESQQSTPYLTPPMTEIAESSSSNSDLGDLEGSETKNARSQYVRYDSSSHESTPCPTRSVIMTPNMTPNKPIVNQAHENVNNNHDNEEHAFTLDRDDIPEEELEDDLLQETPGAIVDCKLIINDVCIRSAMEKWRKSSKYVEEIHKQDLMRYNIIDTTALSATEARELFEEHWDDIISTIEKLLTLSPNATQLASASASTSASSDQDTVQDGQVEEVKQYIKYISKNVNTAKRLRETIKTERAKLRTDGNIKWKRRALGLMKIFRDQFPNGVNYFKEDQTEYDYIIRFISHVYTILFKEDIFETSLSLKDDDRRFSGNKIDAIISMLDLDLEISVLEVSGSPTCLDHTHYVGDRNKIAKMLKIILNYIKINYSGCYEDFRRIKVFGIQVYDHNFYIYSMCFPFAGVYYFKLEKKFSCPTMTFLLFKELPKFASNLWMMRDIIISSTERIYTYVTNIISESSDDDSKIDKVKTSPPEKRRIIG</sequence>
<protein>
    <submittedName>
        <fullName evidence="2">4289_t:CDS:1</fullName>
    </submittedName>
</protein>
<evidence type="ECO:0000256" key="1">
    <source>
        <dbReference type="SAM" id="MobiDB-lite"/>
    </source>
</evidence>
<dbReference type="AlphaFoldDB" id="A0A9N9E0S0"/>
<organism evidence="2 3">
    <name type="scientific">Funneliformis mosseae</name>
    <name type="common">Endomycorrhizal fungus</name>
    <name type="synonym">Glomus mosseae</name>
    <dbReference type="NCBI Taxonomy" id="27381"/>
    <lineage>
        <taxon>Eukaryota</taxon>
        <taxon>Fungi</taxon>
        <taxon>Fungi incertae sedis</taxon>
        <taxon>Mucoromycota</taxon>
        <taxon>Glomeromycotina</taxon>
        <taxon>Glomeromycetes</taxon>
        <taxon>Glomerales</taxon>
        <taxon>Glomeraceae</taxon>
        <taxon>Funneliformis</taxon>
    </lineage>
</organism>
<dbReference type="EMBL" id="CAJVPP010004712">
    <property type="protein sequence ID" value="CAG8654304.1"/>
    <property type="molecule type" value="Genomic_DNA"/>
</dbReference>
<feature type="compositionally biased region" description="Basic residues" evidence="1">
    <location>
        <begin position="162"/>
        <end position="171"/>
    </location>
</feature>
<feature type="region of interest" description="Disordered" evidence="1">
    <location>
        <begin position="667"/>
        <end position="686"/>
    </location>
</feature>
<dbReference type="Proteomes" id="UP000789375">
    <property type="component" value="Unassembled WGS sequence"/>
</dbReference>
<gene>
    <name evidence="2" type="ORF">FMOSSE_LOCUS11628</name>
</gene>
<evidence type="ECO:0000313" key="3">
    <source>
        <dbReference type="Proteomes" id="UP000789375"/>
    </source>
</evidence>
<keyword evidence="3" id="KW-1185">Reference proteome</keyword>
<evidence type="ECO:0000313" key="2">
    <source>
        <dbReference type="EMBL" id="CAG8654304.1"/>
    </source>
</evidence>
<name>A0A9N9E0S0_FUNMO</name>
<accession>A0A9N9E0S0</accession>
<comment type="caution">
    <text evidence="2">The sequence shown here is derived from an EMBL/GenBank/DDBJ whole genome shotgun (WGS) entry which is preliminary data.</text>
</comment>